<protein>
    <submittedName>
        <fullName evidence="1">Uncharacterized protein</fullName>
    </submittedName>
</protein>
<dbReference type="Proteomes" id="UP001317259">
    <property type="component" value="Unassembled WGS sequence"/>
</dbReference>
<reference evidence="1 2" key="1">
    <citation type="submission" date="2022-04" db="EMBL/GenBank/DDBJ databases">
        <title>Genome draft of Actinomadura sp. ATCC 31491.</title>
        <authorList>
            <person name="Shi X."/>
            <person name="Du Y."/>
        </authorList>
    </citation>
    <scope>NUCLEOTIDE SEQUENCE [LARGE SCALE GENOMIC DNA]</scope>
    <source>
        <strain evidence="1 2">ATCC 31491</strain>
    </source>
</reference>
<accession>A0ABT0G8X6</accession>
<evidence type="ECO:0000313" key="1">
    <source>
        <dbReference type="EMBL" id="MCK2221037.1"/>
    </source>
</evidence>
<gene>
    <name evidence="1" type="ORF">MF672_045625</name>
</gene>
<dbReference type="RefSeq" id="WP_242374679.1">
    <property type="nucleotide sequence ID" value="NZ_JAKRKC020000003.1"/>
</dbReference>
<dbReference type="EMBL" id="JAKRKC020000003">
    <property type="protein sequence ID" value="MCK2221037.1"/>
    <property type="molecule type" value="Genomic_DNA"/>
</dbReference>
<evidence type="ECO:0000313" key="2">
    <source>
        <dbReference type="Proteomes" id="UP001317259"/>
    </source>
</evidence>
<sequence length="184" mass="20240">MHEQRFPAAIGSIGAAGSWIRAVADVCCPRLADQAETLVRQLMIGALRRACAKEPITMSAAPSSAVLRVEARFRHLRPGGREWAAISALTTRFGAEGDDRSRRVWAELPAEPPLIPRLPLYDTWRDEQGYHARLREALPPSALGHGCAQEVRAGTPEGLIRAAVRNQAAVWRWQCSWSDAGRRG</sequence>
<comment type="caution">
    <text evidence="1">The sequence shown here is derived from an EMBL/GenBank/DDBJ whole genome shotgun (WGS) entry which is preliminary data.</text>
</comment>
<keyword evidence="2" id="KW-1185">Reference proteome</keyword>
<organism evidence="1 2">
    <name type="scientific">Actinomadura luzonensis</name>
    <dbReference type="NCBI Taxonomy" id="2805427"/>
    <lineage>
        <taxon>Bacteria</taxon>
        <taxon>Bacillati</taxon>
        <taxon>Actinomycetota</taxon>
        <taxon>Actinomycetes</taxon>
        <taxon>Streptosporangiales</taxon>
        <taxon>Thermomonosporaceae</taxon>
        <taxon>Actinomadura</taxon>
    </lineage>
</organism>
<proteinExistence type="predicted"/>
<name>A0ABT0G8X6_9ACTN</name>